<feature type="domain" description="Response regulatory" evidence="2">
    <location>
        <begin position="16"/>
        <end position="136"/>
    </location>
</feature>
<name>A0A484IAS0_9ARCH</name>
<dbReference type="Proteomes" id="UP000294299">
    <property type="component" value="Chromosome NFRAN"/>
</dbReference>
<dbReference type="PANTHER" id="PTHR44591:SF3">
    <property type="entry name" value="RESPONSE REGULATORY DOMAIN-CONTAINING PROTEIN"/>
    <property type="match status" value="1"/>
</dbReference>
<dbReference type="EMBL" id="LR216287">
    <property type="protein sequence ID" value="VFJ13934.1"/>
    <property type="molecule type" value="Genomic_DNA"/>
</dbReference>
<evidence type="ECO:0000313" key="4">
    <source>
        <dbReference type="Proteomes" id="UP000294299"/>
    </source>
</evidence>
<dbReference type="KEGG" id="nfn:NFRAN_1612"/>
<proteinExistence type="predicted"/>
<dbReference type="AlphaFoldDB" id="A0A484IAS0"/>
<protein>
    <submittedName>
        <fullName evidence="3">Response regulator receiver domain protein</fullName>
    </submittedName>
</protein>
<reference evidence="3 4" key="1">
    <citation type="submission" date="2019-02" db="EMBL/GenBank/DDBJ databases">
        <authorList>
            <person name="Lehtovirta-Morley E L."/>
        </authorList>
    </citation>
    <scope>NUCLEOTIDE SEQUENCE [LARGE SCALE GENOMIC DNA]</scope>
    <source>
        <strain evidence="3">NFRAN1</strain>
    </source>
</reference>
<dbReference type="GeneID" id="39420946"/>
<dbReference type="Pfam" id="PF00072">
    <property type="entry name" value="Response_reg"/>
    <property type="match status" value="1"/>
</dbReference>
<evidence type="ECO:0000256" key="1">
    <source>
        <dbReference type="ARBA" id="ARBA00022553"/>
    </source>
</evidence>
<gene>
    <name evidence="3" type="ORF">NFRAN_1612</name>
</gene>
<dbReference type="Gene3D" id="3.40.50.2300">
    <property type="match status" value="1"/>
</dbReference>
<dbReference type="PANTHER" id="PTHR44591">
    <property type="entry name" value="STRESS RESPONSE REGULATOR PROTEIN 1"/>
    <property type="match status" value="1"/>
</dbReference>
<keyword evidence="1" id="KW-0597">Phosphoprotein</keyword>
<sequence length="136" mass="15213">MGEYHQSLNKRLKQIQILIAESEMELVLLFKTCLSSSGMSTEIANSGEKALNCFFVNKKEGKSYDAILLDTRLSNPSGLTIAKIIKQEKTDQKLVIVTTTPKEYLPKECLKSAGINEKDILTMPFKMSELIAALRN</sequence>
<dbReference type="InterPro" id="IPR011006">
    <property type="entry name" value="CheY-like_superfamily"/>
</dbReference>
<dbReference type="InterPro" id="IPR001789">
    <property type="entry name" value="Sig_transdc_resp-reg_receiver"/>
</dbReference>
<accession>A0A484IAS0</accession>
<dbReference type="GO" id="GO:0000160">
    <property type="term" value="P:phosphorelay signal transduction system"/>
    <property type="evidence" value="ECO:0007669"/>
    <property type="project" value="InterPro"/>
</dbReference>
<dbReference type="SMART" id="SM00448">
    <property type="entry name" value="REC"/>
    <property type="match status" value="1"/>
</dbReference>
<dbReference type="SUPFAM" id="SSF52172">
    <property type="entry name" value="CheY-like"/>
    <property type="match status" value="1"/>
</dbReference>
<dbReference type="RefSeq" id="WP_134484031.1">
    <property type="nucleotide sequence ID" value="NZ_LR216287.1"/>
</dbReference>
<dbReference type="InterPro" id="IPR050595">
    <property type="entry name" value="Bact_response_regulator"/>
</dbReference>
<organism evidence="3 4">
    <name type="scientific">Candidatus Nitrosocosmicus franklandianus</name>
    <dbReference type="NCBI Taxonomy" id="1798806"/>
    <lineage>
        <taxon>Archaea</taxon>
        <taxon>Nitrososphaerota</taxon>
        <taxon>Nitrososphaeria</taxon>
        <taxon>Nitrososphaerales</taxon>
        <taxon>Nitrososphaeraceae</taxon>
        <taxon>Candidatus Nitrosocosmicus</taxon>
    </lineage>
</organism>
<evidence type="ECO:0000313" key="3">
    <source>
        <dbReference type="EMBL" id="VFJ13934.1"/>
    </source>
</evidence>
<keyword evidence="4" id="KW-1185">Reference proteome</keyword>
<evidence type="ECO:0000259" key="2">
    <source>
        <dbReference type="PROSITE" id="PS50110"/>
    </source>
</evidence>
<dbReference type="PROSITE" id="PS50110">
    <property type="entry name" value="RESPONSE_REGULATORY"/>
    <property type="match status" value="1"/>
</dbReference>
<dbReference type="CDD" id="cd00156">
    <property type="entry name" value="REC"/>
    <property type="match status" value="1"/>
</dbReference>